<keyword evidence="7" id="KW-1185">Reference proteome</keyword>
<keyword evidence="2" id="KW-0732">Signal</keyword>
<dbReference type="InterPro" id="IPR049053">
    <property type="entry name" value="AFCA-like_C"/>
</dbReference>
<evidence type="ECO:0000259" key="4">
    <source>
        <dbReference type="Pfam" id="PF21307"/>
    </source>
</evidence>
<dbReference type="FunFam" id="1.50.10.10:FF:000028">
    <property type="entry name" value="Alpha-L-fucosidase 2"/>
    <property type="match status" value="1"/>
</dbReference>
<accession>A0A1M4TJZ6</accession>
<feature type="chain" id="PRO_5009907545" evidence="2">
    <location>
        <begin position="21"/>
        <end position="803"/>
    </location>
</feature>
<dbReference type="PANTHER" id="PTHR31084">
    <property type="entry name" value="ALPHA-L-FUCOSIDASE 2"/>
    <property type="match status" value="1"/>
</dbReference>
<dbReference type="Pfam" id="PF21307">
    <property type="entry name" value="Glyco_hydro_95_C"/>
    <property type="match status" value="1"/>
</dbReference>
<dbReference type="Gene3D" id="1.50.10.10">
    <property type="match status" value="1"/>
</dbReference>
<dbReference type="SUPFAM" id="SSF48208">
    <property type="entry name" value="Six-hairpin glycosidases"/>
    <property type="match status" value="1"/>
</dbReference>
<dbReference type="AlphaFoldDB" id="A0A1M4TJZ6"/>
<dbReference type="Proteomes" id="UP000184480">
    <property type="component" value="Unassembled WGS sequence"/>
</dbReference>
<dbReference type="PIRSF" id="PIRSF007663">
    <property type="entry name" value="UCP007663"/>
    <property type="match status" value="1"/>
</dbReference>
<organism evidence="6 7">
    <name type="scientific">Dysgonomonas macrotermitis</name>
    <dbReference type="NCBI Taxonomy" id="1346286"/>
    <lineage>
        <taxon>Bacteria</taxon>
        <taxon>Pseudomonadati</taxon>
        <taxon>Bacteroidota</taxon>
        <taxon>Bacteroidia</taxon>
        <taxon>Bacteroidales</taxon>
        <taxon>Dysgonomonadaceae</taxon>
        <taxon>Dysgonomonas</taxon>
    </lineage>
</organism>
<dbReference type="Pfam" id="PF14498">
    <property type="entry name" value="Glyco_hyd_65N_2"/>
    <property type="match status" value="1"/>
</dbReference>
<dbReference type="Pfam" id="PF22124">
    <property type="entry name" value="Glyco_hydro_95_cat"/>
    <property type="match status" value="1"/>
</dbReference>
<dbReference type="InterPro" id="IPR027414">
    <property type="entry name" value="GH95_N_dom"/>
</dbReference>
<reference evidence="7" key="1">
    <citation type="submission" date="2016-11" db="EMBL/GenBank/DDBJ databases">
        <authorList>
            <person name="Varghese N."/>
            <person name="Submissions S."/>
        </authorList>
    </citation>
    <scope>NUCLEOTIDE SEQUENCE [LARGE SCALE GENOMIC DNA]</scope>
    <source>
        <strain evidence="7">DSM 27370</strain>
    </source>
</reference>
<evidence type="ECO:0000313" key="7">
    <source>
        <dbReference type="Proteomes" id="UP000184480"/>
    </source>
</evidence>
<feature type="domain" description="Alpha fucosidase A-like C-terminal" evidence="4">
    <location>
        <begin position="709"/>
        <end position="801"/>
    </location>
</feature>
<dbReference type="RefSeq" id="WP_062175434.1">
    <property type="nucleotide sequence ID" value="NZ_BBXL01000001.1"/>
</dbReference>
<dbReference type="GO" id="GO:0004560">
    <property type="term" value="F:alpha-L-fucosidase activity"/>
    <property type="evidence" value="ECO:0007669"/>
    <property type="project" value="InterPro"/>
</dbReference>
<feature type="region of interest" description="Disordered" evidence="1">
    <location>
        <begin position="66"/>
        <end position="85"/>
    </location>
</feature>
<evidence type="ECO:0000313" key="6">
    <source>
        <dbReference type="EMBL" id="SHE44715.1"/>
    </source>
</evidence>
<proteinExistence type="predicted"/>
<dbReference type="InterPro" id="IPR054363">
    <property type="entry name" value="GH95_cat"/>
</dbReference>
<feature type="domain" description="Glycosyl hydrolase family 95 N-terminal" evidence="3">
    <location>
        <begin position="28"/>
        <end position="277"/>
    </location>
</feature>
<dbReference type="PANTHER" id="PTHR31084:SF0">
    <property type="entry name" value="ALPHA-L-FUCOSIDASE 2"/>
    <property type="match status" value="1"/>
</dbReference>
<dbReference type="OrthoDB" id="9802600at2"/>
<evidence type="ECO:0000259" key="3">
    <source>
        <dbReference type="Pfam" id="PF14498"/>
    </source>
</evidence>
<feature type="signal peptide" evidence="2">
    <location>
        <begin position="1"/>
        <end position="20"/>
    </location>
</feature>
<feature type="domain" description="Glycosyl hydrolase family 95 catalytic" evidence="5">
    <location>
        <begin position="304"/>
        <end position="707"/>
    </location>
</feature>
<protein>
    <submittedName>
        <fullName evidence="6">Alpha-L-fucosidase 2</fullName>
    </submittedName>
</protein>
<dbReference type="InterPro" id="IPR012341">
    <property type="entry name" value="6hp_glycosidase-like_sf"/>
</dbReference>
<evidence type="ECO:0000256" key="1">
    <source>
        <dbReference type="SAM" id="MobiDB-lite"/>
    </source>
</evidence>
<dbReference type="EMBL" id="FQUC01000001">
    <property type="protein sequence ID" value="SHE44715.1"/>
    <property type="molecule type" value="Genomic_DNA"/>
</dbReference>
<evidence type="ECO:0000259" key="5">
    <source>
        <dbReference type="Pfam" id="PF22124"/>
    </source>
</evidence>
<dbReference type="GO" id="GO:0005975">
    <property type="term" value="P:carbohydrate metabolic process"/>
    <property type="evidence" value="ECO:0007669"/>
    <property type="project" value="InterPro"/>
</dbReference>
<sequence>MKTIKLIVFLSFCLSLQVIGQNDNNLKLWYNTPATRFEEALPLGNGRIGLMVYGNVERETFNLNEESLWGGGPTDTSAPKDTPSQLQKVRDELFKENWSEASKLLRYIQGKNSQSFLPMGDIIIEQKYSSVAEPKNYYRELDLNTAVSLTRFSVDTIDYTREAFVSAPDQVAVIKLTASKKGGLNFSVGANTAFEYASIQSISNDEFVLNGQAPIYVDSERRFPLLYSSPDGKKGMRYQYRIKAILKDGTVSTDPSLQIKGATEVVLIISAATSFNGYNKRPDTEGKDENILTTNYLDVAKDISYDQLKDRHITDYQKYFNRVTFDIGSTDAINKPTDERLKEYATGKEDPALESLYFQFGRYLLISSSRPGGIPANLQGIWNKNQRPSWGSNFTTNINLEMNYWPAEMLNMSEMTEPLIQFIRNVSVTGTQIARNYYNMKGWAVHHNSDIWAHANPVGVQQGDPKWANWSLGSPWLSQHLYEHYRFTNDKQFLSETAYPLMKSAADFCLDWMIEKDGHLITAPSTSPENVFIDENGKEGVVTIASAMDLEIIWDLLNNLIEASETLNTDKDLRLKWTEARDKIYPLQIGKDGNLIEWYKDWKDQDPQHRHVSHLFGLHPGRQISPILTPELADACQKTLEVRGDGGTGWSKAWKVNFHARLLNKDKAYKLYRELLSTSTLPNLFDTHPPFQIDGNFGGISGVGEMLIQSHLNEIHLLPALPINWSKGKATGLCARGAFVIDMEWDNGKVISGKILSKTDNTCILRTGTPIKIKGASSKSSKKDGYYITTFKTKANKEYFIGL</sequence>
<dbReference type="InterPro" id="IPR008928">
    <property type="entry name" value="6-hairpin_glycosidase_sf"/>
</dbReference>
<dbReference type="STRING" id="1346286.SAMN05444362_101345"/>
<feature type="compositionally biased region" description="Polar residues" evidence="1">
    <location>
        <begin position="74"/>
        <end position="85"/>
    </location>
</feature>
<evidence type="ECO:0000256" key="2">
    <source>
        <dbReference type="SAM" id="SignalP"/>
    </source>
</evidence>
<gene>
    <name evidence="6" type="ORF">SAMN05444362_101345</name>
</gene>
<dbReference type="InterPro" id="IPR016518">
    <property type="entry name" value="Alpha-L-fucosidase"/>
</dbReference>
<name>A0A1M4TJZ6_9BACT</name>